<evidence type="ECO:0000313" key="2">
    <source>
        <dbReference type="Proteomes" id="UP000010471"/>
    </source>
</evidence>
<proteinExistence type="predicted"/>
<sequence>MASHDLAEHLNQKLWLVEQQSRNNLSSVEMPKRMTAGITINFYVELLNSVKSSVTFNASMFSVFAEFNVKLC</sequence>
<dbReference type="Proteomes" id="UP000010471">
    <property type="component" value="Chromosome"/>
</dbReference>
<gene>
    <name evidence="1" type="ORF">Mic7113_0347</name>
</gene>
<dbReference type="AlphaFoldDB" id="K9W8Y7"/>
<reference evidence="1 2" key="1">
    <citation type="submission" date="2012-06" db="EMBL/GenBank/DDBJ databases">
        <title>Finished chromosome of genome of Microcoleus sp. PCC 7113.</title>
        <authorList>
            <consortium name="US DOE Joint Genome Institute"/>
            <person name="Gugger M."/>
            <person name="Coursin T."/>
            <person name="Rippka R."/>
            <person name="Tandeau De Marsac N."/>
            <person name="Huntemann M."/>
            <person name="Wei C.-L."/>
            <person name="Han J."/>
            <person name="Detter J.C."/>
            <person name="Han C."/>
            <person name="Tapia R."/>
            <person name="Chen A."/>
            <person name="Kyrpides N."/>
            <person name="Mavromatis K."/>
            <person name="Markowitz V."/>
            <person name="Szeto E."/>
            <person name="Ivanova N."/>
            <person name="Pagani I."/>
            <person name="Pati A."/>
            <person name="Goodwin L."/>
            <person name="Nordberg H.P."/>
            <person name="Cantor M.N."/>
            <person name="Hua S.X."/>
            <person name="Woyke T."/>
            <person name="Kerfeld C.A."/>
        </authorList>
    </citation>
    <scope>NUCLEOTIDE SEQUENCE [LARGE SCALE GENOMIC DNA]</scope>
    <source>
        <strain evidence="1 2">PCC 7113</strain>
    </source>
</reference>
<accession>K9W8Y7</accession>
<protein>
    <submittedName>
        <fullName evidence="1">Uncharacterized protein</fullName>
    </submittedName>
</protein>
<evidence type="ECO:0000313" key="1">
    <source>
        <dbReference type="EMBL" id="AFZ16271.1"/>
    </source>
</evidence>
<name>K9W8Y7_9CYAN</name>
<dbReference type="EMBL" id="CP003630">
    <property type="protein sequence ID" value="AFZ16271.1"/>
    <property type="molecule type" value="Genomic_DNA"/>
</dbReference>
<dbReference type="RefSeq" id="WP_015180435.1">
    <property type="nucleotide sequence ID" value="NC_019738.1"/>
</dbReference>
<dbReference type="KEGG" id="mic:Mic7113_0347"/>
<keyword evidence="2" id="KW-1185">Reference proteome</keyword>
<organism evidence="1 2">
    <name type="scientific">Allocoleopsis franciscana PCC 7113</name>
    <dbReference type="NCBI Taxonomy" id="1173027"/>
    <lineage>
        <taxon>Bacteria</taxon>
        <taxon>Bacillati</taxon>
        <taxon>Cyanobacteriota</taxon>
        <taxon>Cyanophyceae</taxon>
        <taxon>Coleofasciculales</taxon>
        <taxon>Coleofasciculaceae</taxon>
        <taxon>Allocoleopsis</taxon>
        <taxon>Allocoleopsis franciscana</taxon>
    </lineage>
</organism>
<dbReference type="HOGENOM" id="CLU_2717883_0_0_3"/>